<dbReference type="GO" id="GO:0016757">
    <property type="term" value="F:glycosyltransferase activity"/>
    <property type="evidence" value="ECO:0007669"/>
    <property type="project" value="UniProtKB-KW"/>
</dbReference>
<dbReference type="EC" id="2.4.-.-" evidence="7"/>
<comment type="caution">
    <text evidence="7">The sequence shown here is derived from an EMBL/GenBank/DDBJ whole genome shotgun (WGS) entry which is preliminary data.</text>
</comment>
<evidence type="ECO:0000313" key="8">
    <source>
        <dbReference type="Proteomes" id="UP001438008"/>
    </source>
</evidence>
<dbReference type="EMBL" id="JBBMFE010000011">
    <property type="protein sequence ID" value="MEQ2473186.1"/>
    <property type="molecule type" value="Genomic_DNA"/>
</dbReference>
<dbReference type="RefSeq" id="WP_349164950.1">
    <property type="nucleotide sequence ID" value="NZ_JBBMFE010000011.1"/>
</dbReference>
<evidence type="ECO:0000313" key="7">
    <source>
        <dbReference type="EMBL" id="MEQ2473186.1"/>
    </source>
</evidence>
<keyword evidence="6" id="KW-0472">Membrane</keyword>
<keyword evidence="8" id="KW-1185">Reference proteome</keyword>
<evidence type="ECO:0000256" key="1">
    <source>
        <dbReference type="ARBA" id="ARBA00004167"/>
    </source>
</evidence>
<keyword evidence="5" id="KW-1133">Transmembrane helix</keyword>
<evidence type="ECO:0000256" key="5">
    <source>
        <dbReference type="ARBA" id="ARBA00022989"/>
    </source>
</evidence>
<keyword evidence="2 7" id="KW-0328">Glycosyltransferase</keyword>
<evidence type="ECO:0000256" key="4">
    <source>
        <dbReference type="ARBA" id="ARBA00022692"/>
    </source>
</evidence>
<evidence type="ECO:0000256" key="6">
    <source>
        <dbReference type="ARBA" id="ARBA00023136"/>
    </source>
</evidence>
<sequence length="324" mass="38335">MMDSNKYFIRDDQSQINVKWKIRRVIATLKAIYFRARLVLSNPKILSKKYNVAICAIFKNEAAYLKEWIEFNHIVGVEHFYLYNNNSEDDYQSVLRPFIDAGLVTLIQWPHNQKQMECYMDCIDQYAFETKWLGFIDIDEFIVPKSTDSVYEFLKPFEKKAGAVNIYWKIFGTSGRMDRNLSGLVCEDFTVCWPKYMDLGKCFYNTAYGFDKNSKHSGQLHHKFWANYKGIDIPPVNIFNRVCVGSRNVARTPDFPIQINHYFTKSYREYAMKRGKGDVYFKINPHDEDYFYEHEMKCTSTDYSAYKYLIKLKLKLGSENSDEI</sequence>
<evidence type="ECO:0000256" key="3">
    <source>
        <dbReference type="ARBA" id="ARBA00022679"/>
    </source>
</evidence>
<comment type="subcellular location">
    <subcellularLocation>
        <location evidence="1">Membrane</location>
        <topology evidence="1">Single-pass membrane protein</topology>
    </subcellularLocation>
</comment>
<protein>
    <submittedName>
        <fullName evidence="7">Glycosyltransferase family 92 protein</fullName>
        <ecNumber evidence="7">2.4.-.-</ecNumber>
    </submittedName>
</protein>
<organism evidence="7 8">
    <name type="scientific">Laedolimicola intestinihominis</name>
    <dbReference type="NCBI Taxonomy" id="3133166"/>
    <lineage>
        <taxon>Bacteria</taxon>
        <taxon>Bacillati</taxon>
        <taxon>Bacillota</taxon>
        <taxon>Clostridia</taxon>
        <taxon>Lachnospirales</taxon>
        <taxon>Lachnospiraceae</taxon>
        <taxon>Laedolimicola</taxon>
    </lineage>
</organism>
<name>A0ABV1FJF5_9FIRM</name>
<dbReference type="InterPro" id="IPR008166">
    <property type="entry name" value="Glyco_transf_92"/>
</dbReference>
<evidence type="ECO:0000256" key="2">
    <source>
        <dbReference type="ARBA" id="ARBA00022676"/>
    </source>
</evidence>
<dbReference type="Proteomes" id="UP001438008">
    <property type="component" value="Unassembled WGS sequence"/>
</dbReference>
<dbReference type="PANTHER" id="PTHR21461">
    <property type="entry name" value="GLYCOSYLTRANSFERASE FAMILY 92 PROTEIN"/>
    <property type="match status" value="1"/>
</dbReference>
<dbReference type="SUPFAM" id="SSF53448">
    <property type="entry name" value="Nucleotide-diphospho-sugar transferases"/>
    <property type="match status" value="1"/>
</dbReference>
<dbReference type="InterPro" id="IPR029044">
    <property type="entry name" value="Nucleotide-diphossugar_trans"/>
</dbReference>
<keyword evidence="3 7" id="KW-0808">Transferase</keyword>
<proteinExistence type="predicted"/>
<dbReference type="PANTHER" id="PTHR21461:SF69">
    <property type="entry name" value="GLYCOSYLTRANSFERASE FAMILY 92 PROTEIN"/>
    <property type="match status" value="1"/>
</dbReference>
<dbReference type="Pfam" id="PF01697">
    <property type="entry name" value="Glyco_transf_92"/>
    <property type="match status" value="1"/>
</dbReference>
<keyword evidence="4" id="KW-0812">Transmembrane</keyword>
<reference evidence="7 8" key="1">
    <citation type="submission" date="2024-03" db="EMBL/GenBank/DDBJ databases">
        <title>Human intestinal bacterial collection.</title>
        <authorList>
            <person name="Pauvert C."/>
            <person name="Hitch T.C.A."/>
            <person name="Clavel T."/>
        </authorList>
    </citation>
    <scope>NUCLEOTIDE SEQUENCE [LARGE SCALE GENOMIC DNA]</scope>
    <source>
        <strain evidence="7 8">CLA-AA-H132</strain>
    </source>
</reference>
<gene>
    <name evidence="7" type="ORF">WMO29_11930</name>
</gene>
<accession>A0ABV1FJF5</accession>